<protein>
    <submittedName>
        <fullName evidence="2">Abortive infection protein</fullName>
    </submittedName>
</protein>
<organism evidence="2 3">
    <name type="scientific">Halarcobacter anaerophilus</name>
    <dbReference type="NCBI Taxonomy" id="877500"/>
    <lineage>
        <taxon>Bacteria</taxon>
        <taxon>Pseudomonadati</taxon>
        <taxon>Campylobacterota</taxon>
        <taxon>Epsilonproteobacteria</taxon>
        <taxon>Campylobacterales</taxon>
        <taxon>Arcobacteraceae</taxon>
        <taxon>Halarcobacter</taxon>
    </lineage>
</organism>
<name>A0A4Q0Y3V9_9BACT</name>
<dbReference type="GO" id="GO:0016887">
    <property type="term" value="F:ATP hydrolysis activity"/>
    <property type="evidence" value="ECO:0007669"/>
    <property type="project" value="InterPro"/>
</dbReference>
<proteinExistence type="predicted"/>
<dbReference type="PANTHER" id="PTHR40396:SF1">
    <property type="entry name" value="ATPASE AAA-TYPE CORE DOMAIN-CONTAINING PROTEIN"/>
    <property type="match status" value="1"/>
</dbReference>
<evidence type="ECO:0000313" key="3">
    <source>
        <dbReference type="Proteomes" id="UP000290191"/>
    </source>
</evidence>
<comment type="caution">
    <text evidence="2">The sequence shown here is derived from an EMBL/GenBank/DDBJ whole genome shotgun (WGS) entry which is preliminary data.</text>
</comment>
<dbReference type="EMBL" id="PDKO01000004">
    <property type="protein sequence ID" value="RXJ63359.1"/>
    <property type="molecule type" value="Genomic_DNA"/>
</dbReference>
<dbReference type="RefSeq" id="WP_129081867.1">
    <property type="nucleotide sequence ID" value="NZ_CP041070.1"/>
</dbReference>
<feature type="domain" description="ATPase AAA-type core" evidence="1">
    <location>
        <begin position="43"/>
        <end position="366"/>
    </location>
</feature>
<dbReference type="Pfam" id="PF13304">
    <property type="entry name" value="AAA_21"/>
    <property type="match status" value="1"/>
</dbReference>
<dbReference type="Gene3D" id="3.40.50.300">
    <property type="entry name" value="P-loop containing nucleotide triphosphate hydrolases"/>
    <property type="match status" value="1"/>
</dbReference>
<dbReference type="GO" id="GO:0005524">
    <property type="term" value="F:ATP binding"/>
    <property type="evidence" value="ECO:0007669"/>
    <property type="project" value="InterPro"/>
</dbReference>
<evidence type="ECO:0000259" key="1">
    <source>
        <dbReference type="Pfam" id="PF13304"/>
    </source>
</evidence>
<evidence type="ECO:0000313" key="2">
    <source>
        <dbReference type="EMBL" id="RXJ63359.1"/>
    </source>
</evidence>
<gene>
    <name evidence="2" type="ORF">CRV06_06700</name>
</gene>
<dbReference type="OrthoDB" id="9809324at2"/>
<sequence>MLVEFTVNNFKSIKDTVRFSMLTSSKDEGNSFEKRKYNLLKSAILYGANASGKSNFLRAMAFMSRFVLNKYKIIQSTDKLPHEPFRLSTETEDASSSFEIVFFIDDIKYRYGFEIDNELVYSEWLYADEKGKEAKLFYRDLEEKEYVNPNKFVEGYSFFNKKDEKINVSTNQLFIWKCDQENGEISKAILNWFNRFNMIDGMDHNGYINFTMKKMDNEDFKEKIIDLVKTADIGIDDIQVEEEDVPLEVIEKLQLPEFLKDEMIKEGGFKSITLNTLHQKFDSNGNVVDNVIFELEKEESKGTRKFFAMSAPILDTLKNGKVLIIDELDASLHPILTQHLIKLFHDENINRNNAQLIFATHDTNLLKRTIFRRDQIWLSEKDKYGSTDLYSLAQFKNVRKNEDFEKQYIHGKYGAIPYLGKFEF</sequence>
<reference evidence="2 3" key="1">
    <citation type="submission" date="2017-10" db="EMBL/GenBank/DDBJ databases">
        <title>Genomics of the genus Arcobacter.</title>
        <authorList>
            <person name="Perez-Cataluna A."/>
            <person name="Figueras M.J."/>
        </authorList>
    </citation>
    <scope>NUCLEOTIDE SEQUENCE [LARGE SCALE GENOMIC DNA]</scope>
    <source>
        <strain evidence="2 3">DSM 24636</strain>
    </source>
</reference>
<keyword evidence="3" id="KW-1185">Reference proteome</keyword>
<dbReference type="SUPFAM" id="SSF52540">
    <property type="entry name" value="P-loop containing nucleoside triphosphate hydrolases"/>
    <property type="match status" value="1"/>
</dbReference>
<dbReference type="PANTHER" id="PTHR40396">
    <property type="entry name" value="ATPASE-LIKE PROTEIN"/>
    <property type="match status" value="1"/>
</dbReference>
<accession>A0A4Q0Y3V9</accession>
<dbReference type="InterPro" id="IPR027417">
    <property type="entry name" value="P-loop_NTPase"/>
</dbReference>
<dbReference type="InterPro" id="IPR003959">
    <property type="entry name" value="ATPase_AAA_core"/>
</dbReference>
<dbReference type="CDD" id="cd00267">
    <property type="entry name" value="ABC_ATPase"/>
    <property type="match status" value="1"/>
</dbReference>
<dbReference type="AlphaFoldDB" id="A0A4Q0Y3V9"/>
<dbReference type="Proteomes" id="UP000290191">
    <property type="component" value="Unassembled WGS sequence"/>
</dbReference>